<proteinExistence type="predicted"/>
<evidence type="ECO:0000256" key="4">
    <source>
        <dbReference type="ARBA" id="ARBA00022691"/>
    </source>
</evidence>
<dbReference type="OrthoDB" id="276151at2759"/>
<evidence type="ECO:0000256" key="2">
    <source>
        <dbReference type="ARBA" id="ARBA00022603"/>
    </source>
</evidence>
<dbReference type="CDD" id="cd02440">
    <property type="entry name" value="AdoMet_MTases"/>
    <property type="match status" value="2"/>
</dbReference>
<dbReference type="EMBL" id="CAFZ01000194">
    <property type="protein sequence ID" value="CCA72986.1"/>
    <property type="molecule type" value="Genomic_DNA"/>
</dbReference>
<sequence length="452" mass="50868">MSANVGTAHQQLLAILGEHEQDGWEKAWQDNVTPWDGLGDVQPPLRDLLVSVEDDKLVQFPRGEGRALVPGCGRGYDPIFIARTLGLDVLAVDISQSAVDAANELLLKTGSVAPGRVTFHAQDFFAFVVREEEKFDLIYEHTFFCAIPPRLRAQWGQQMNALVKPGGLIVALVYPVDPPREWGPPYAVRKEDYEEVLGTGWDIILERIPEISIERIWLELLHYRVRNQKRMSTVQERLRALISEHNELGWEKAWQDNVTPWDNLGSVQPPLKDLLESSDDDQLCKFPRKGKALVPGCGRGYDPIFIASTLGLDVLAVDISKSALDAANELLATSSVLPGNVTFKEQDFFTLAFPETEKVDLVYDYTFFVAIPPRLRAHWGQQMNALIKSGGLLVTLVFPIDPPQDYGPPFFVRKEHYVEALGDGWELVLERVPEVSKDSHVGRELLVVWRKK</sequence>
<dbReference type="eggNOG" id="ENOG502QS1V">
    <property type="taxonomic scope" value="Eukaryota"/>
</dbReference>
<dbReference type="Pfam" id="PF05724">
    <property type="entry name" value="TPMT"/>
    <property type="match status" value="2"/>
</dbReference>
<dbReference type="AlphaFoldDB" id="G4TNT8"/>
<dbReference type="STRING" id="1109443.G4TNT8"/>
<dbReference type="GO" id="GO:0008757">
    <property type="term" value="F:S-adenosylmethionine-dependent methyltransferase activity"/>
    <property type="evidence" value="ECO:0007669"/>
    <property type="project" value="InterPro"/>
</dbReference>
<name>G4TNT8_SERID</name>
<organism evidence="5 6">
    <name type="scientific">Serendipita indica (strain DSM 11827)</name>
    <name type="common">Root endophyte fungus</name>
    <name type="synonym">Piriformospora indica</name>
    <dbReference type="NCBI Taxonomy" id="1109443"/>
    <lineage>
        <taxon>Eukaryota</taxon>
        <taxon>Fungi</taxon>
        <taxon>Dikarya</taxon>
        <taxon>Basidiomycota</taxon>
        <taxon>Agaricomycotina</taxon>
        <taxon>Agaricomycetes</taxon>
        <taxon>Sebacinales</taxon>
        <taxon>Serendipitaceae</taxon>
        <taxon>Serendipita</taxon>
    </lineage>
</organism>
<comment type="caution">
    <text evidence="5">The sequence shown here is derived from an EMBL/GenBank/DDBJ whole genome shotgun (WGS) entry which is preliminary data.</text>
</comment>
<keyword evidence="6" id="KW-1185">Reference proteome</keyword>
<evidence type="ECO:0000313" key="5">
    <source>
        <dbReference type="EMBL" id="CCA72986.1"/>
    </source>
</evidence>
<evidence type="ECO:0000256" key="1">
    <source>
        <dbReference type="ARBA" id="ARBA00022553"/>
    </source>
</evidence>
<protein>
    <recommendedName>
        <fullName evidence="7">Thiol methyltransferase 1</fullName>
    </recommendedName>
</protein>
<dbReference type="GO" id="GO:0032259">
    <property type="term" value="P:methylation"/>
    <property type="evidence" value="ECO:0007669"/>
    <property type="project" value="UniProtKB-KW"/>
</dbReference>
<gene>
    <name evidence="5" type="ORF">PIIN_06941</name>
</gene>
<dbReference type="InParanoid" id="G4TNT8"/>
<keyword evidence="4" id="KW-0949">S-adenosyl-L-methionine</keyword>
<dbReference type="InterPro" id="IPR029063">
    <property type="entry name" value="SAM-dependent_MTases_sf"/>
</dbReference>
<dbReference type="Proteomes" id="UP000007148">
    <property type="component" value="Unassembled WGS sequence"/>
</dbReference>
<dbReference type="PANTHER" id="PTHR32183:SF11">
    <property type="entry name" value="THIOL METHYLTRANSFERASE 2-RELATED"/>
    <property type="match status" value="1"/>
</dbReference>
<keyword evidence="2" id="KW-0489">Methyltransferase</keyword>
<dbReference type="SUPFAM" id="SSF53335">
    <property type="entry name" value="S-adenosyl-L-methionine-dependent methyltransferases"/>
    <property type="match status" value="2"/>
</dbReference>
<evidence type="ECO:0000313" key="6">
    <source>
        <dbReference type="Proteomes" id="UP000007148"/>
    </source>
</evidence>
<keyword evidence="1" id="KW-0597">Phosphoprotein</keyword>
<dbReference type="HOGENOM" id="CLU_605683_0_0_1"/>
<dbReference type="PROSITE" id="PS51585">
    <property type="entry name" value="SAM_MT_TPMT"/>
    <property type="match status" value="2"/>
</dbReference>
<dbReference type="Gene3D" id="3.40.50.150">
    <property type="entry name" value="Vaccinia Virus protein VP39"/>
    <property type="match status" value="2"/>
</dbReference>
<dbReference type="InterPro" id="IPR008854">
    <property type="entry name" value="TPMT"/>
</dbReference>
<evidence type="ECO:0000256" key="3">
    <source>
        <dbReference type="ARBA" id="ARBA00022679"/>
    </source>
</evidence>
<accession>G4TNT8</accession>
<reference evidence="5 6" key="1">
    <citation type="journal article" date="2011" name="PLoS Pathog.">
        <title>Endophytic Life Strategies Decoded by Genome and Transcriptome Analyses of the Mutualistic Root Symbiont Piriformospora indica.</title>
        <authorList>
            <person name="Zuccaro A."/>
            <person name="Lahrmann U."/>
            <person name="Guldener U."/>
            <person name="Langen G."/>
            <person name="Pfiffi S."/>
            <person name="Biedenkopf D."/>
            <person name="Wong P."/>
            <person name="Samans B."/>
            <person name="Grimm C."/>
            <person name="Basiewicz M."/>
            <person name="Murat C."/>
            <person name="Martin F."/>
            <person name="Kogel K.H."/>
        </authorList>
    </citation>
    <scope>NUCLEOTIDE SEQUENCE [LARGE SCALE GENOMIC DNA]</scope>
    <source>
        <strain evidence="5 6">DSM 11827</strain>
    </source>
</reference>
<evidence type="ECO:0008006" key="7">
    <source>
        <dbReference type="Google" id="ProtNLM"/>
    </source>
</evidence>
<dbReference type="PANTHER" id="PTHR32183">
    <property type="match status" value="1"/>
</dbReference>
<keyword evidence="3" id="KW-0808">Transferase</keyword>